<name>A0AAI9TH85_PENTH</name>
<dbReference type="InterPro" id="IPR006710">
    <property type="entry name" value="Glyco_hydro_43"/>
</dbReference>
<keyword evidence="3 8" id="KW-0732">Signal</keyword>
<keyword evidence="10" id="KW-1185">Reference proteome</keyword>
<evidence type="ECO:0000256" key="2">
    <source>
        <dbReference type="ARBA" id="ARBA00009865"/>
    </source>
</evidence>
<feature type="site" description="Important for catalytic activity, responsible for pKa modulation of the active site Glu and correct orientation of both the proton donor and substrate" evidence="7">
    <location>
        <position position="160"/>
    </location>
</feature>
<evidence type="ECO:0000256" key="1">
    <source>
        <dbReference type="ARBA" id="ARBA00004834"/>
    </source>
</evidence>
<feature type="non-terminal residue" evidence="9">
    <location>
        <position position="176"/>
    </location>
</feature>
<organism evidence="9 10">
    <name type="scientific">Penicillium thymicola</name>
    <dbReference type="NCBI Taxonomy" id="293382"/>
    <lineage>
        <taxon>Eukaryota</taxon>
        <taxon>Fungi</taxon>
        <taxon>Dikarya</taxon>
        <taxon>Ascomycota</taxon>
        <taxon>Pezizomycotina</taxon>
        <taxon>Eurotiomycetes</taxon>
        <taxon>Eurotiomycetidae</taxon>
        <taxon>Eurotiales</taxon>
        <taxon>Aspergillaceae</taxon>
        <taxon>Penicillium</taxon>
    </lineage>
</organism>
<dbReference type="GO" id="GO:0004553">
    <property type="term" value="F:hydrolase activity, hydrolyzing O-glycosyl compounds"/>
    <property type="evidence" value="ECO:0007669"/>
    <property type="project" value="InterPro"/>
</dbReference>
<evidence type="ECO:0000256" key="3">
    <source>
        <dbReference type="ARBA" id="ARBA00022729"/>
    </source>
</evidence>
<protein>
    <recommendedName>
        <fullName evidence="6">Endo-1,5-alpha-L-arabinanase A</fullName>
    </recommendedName>
</protein>
<gene>
    <name evidence="9" type="ORF">VN97_g6019</name>
</gene>
<comment type="pathway">
    <text evidence="1">Glycan metabolism; L-arabinan degradation.</text>
</comment>
<dbReference type="EMBL" id="LACB01000167">
    <property type="protein sequence ID" value="KAJ9487300.1"/>
    <property type="molecule type" value="Genomic_DNA"/>
</dbReference>
<comment type="caution">
    <text evidence="9">The sequence shown here is derived from an EMBL/GenBank/DDBJ whole genome shotgun (WGS) entry which is preliminary data.</text>
</comment>
<feature type="chain" id="PRO_5042560130" description="Endo-1,5-alpha-L-arabinanase A" evidence="8">
    <location>
        <begin position="26"/>
        <end position="176"/>
    </location>
</feature>
<feature type="signal peptide" evidence="8">
    <location>
        <begin position="1"/>
        <end position="25"/>
    </location>
</feature>
<dbReference type="InterPro" id="IPR050727">
    <property type="entry name" value="GH43_arabinanases"/>
</dbReference>
<dbReference type="Proteomes" id="UP001227192">
    <property type="component" value="Unassembled WGS sequence"/>
</dbReference>
<dbReference type="InterPro" id="IPR023296">
    <property type="entry name" value="Glyco_hydro_beta-prop_sf"/>
</dbReference>
<dbReference type="AlphaFoldDB" id="A0AAI9TH85"/>
<reference evidence="9" key="2">
    <citation type="journal article" date="2016" name="Fungal Biol.">
        <title>Ochratoxin A production by Penicillium thymicola.</title>
        <authorList>
            <person name="Nguyen H.D.T."/>
            <person name="McMullin D.R."/>
            <person name="Ponomareva E."/>
            <person name="Riley R."/>
            <person name="Pomraning K.R."/>
            <person name="Baker S.E."/>
            <person name="Seifert K.A."/>
        </authorList>
    </citation>
    <scope>NUCLEOTIDE SEQUENCE</scope>
    <source>
        <strain evidence="9">DAOM 180753</strain>
    </source>
</reference>
<evidence type="ECO:0000256" key="5">
    <source>
        <dbReference type="ARBA" id="ARBA00023295"/>
    </source>
</evidence>
<dbReference type="CDD" id="cd08999">
    <property type="entry name" value="GH43_ABN-like"/>
    <property type="match status" value="1"/>
</dbReference>
<evidence type="ECO:0000256" key="4">
    <source>
        <dbReference type="ARBA" id="ARBA00022801"/>
    </source>
</evidence>
<evidence type="ECO:0000313" key="9">
    <source>
        <dbReference type="EMBL" id="KAJ9487300.1"/>
    </source>
</evidence>
<evidence type="ECO:0000256" key="8">
    <source>
        <dbReference type="SAM" id="SignalP"/>
    </source>
</evidence>
<dbReference type="GO" id="GO:0005975">
    <property type="term" value="P:carbohydrate metabolic process"/>
    <property type="evidence" value="ECO:0007669"/>
    <property type="project" value="InterPro"/>
</dbReference>
<dbReference type="PANTHER" id="PTHR43301:SF3">
    <property type="entry name" value="ARABINAN ENDO-1,5-ALPHA-L-ARABINOSIDASE A-RELATED"/>
    <property type="match status" value="1"/>
</dbReference>
<keyword evidence="4" id="KW-0378">Hydrolase</keyword>
<dbReference type="Gene3D" id="2.115.10.20">
    <property type="entry name" value="Glycosyl hydrolase domain, family 43"/>
    <property type="match status" value="1"/>
</dbReference>
<evidence type="ECO:0000256" key="7">
    <source>
        <dbReference type="PIRSR" id="PIRSR606710-2"/>
    </source>
</evidence>
<evidence type="ECO:0000256" key="6">
    <source>
        <dbReference type="ARBA" id="ARBA00042202"/>
    </source>
</evidence>
<comment type="similarity">
    <text evidence="2">Belongs to the glycosyl hydrolase 43 family.</text>
</comment>
<sequence>MRSSFIKSTSTWALLTLSLLPGALSSPLFEKRAKNARLALNTNFPDPSFIRAADNRWYAFGTNGNGKRVQVAVSDDFNTWTLLDVEALPTLSTWETENDHWAPDVVMRDDGKYVMYYSGEAKSNLRHHCVGTAVADHPAGPYVPSNTPLSCRLDRGGSIDPAGFKDKDGSRYVVFK</sequence>
<dbReference type="Pfam" id="PF04616">
    <property type="entry name" value="Glyco_hydro_43"/>
    <property type="match status" value="1"/>
</dbReference>
<dbReference type="PANTHER" id="PTHR43301">
    <property type="entry name" value="ARABINAN ENDO-1,5-ALPHA-L-ARABINOSIDASE"/>
    <property type="match status" value="1"/>
</dbReference>
<keyword evidence="5" id="KW-0326">Glycosidase</keyword>
<evidence type="ECO:0000313" key="10">
    <source>
        <dbReference type="Proteomes" id="UP001227192"/>
    </source>
</evidence>
<accession>A0AAI9TH85</accession>
<proteinExistence type="inferred from homology"/>
<dbReference type="SUPFAM" id="SSF75005">
    <property type="entry name" value="Arabinanase/levansucrase/invertase"/>
    <property type="match status" value="1"/>
</dbReference>
<reference evidence="9" key="1">
    <citation type="submission" date="2015-06" db="EMBL/GenBank/DDBJ databases">
        <authorList>
            <person name="Nguyen H."/>
        </authorList>
    </citation>
    <scope>NUCLEOTIDE SEQUENCE</scope>
    <source>
        <strain evidence="9">DAOM 180753</strain>
    </source>
</reference>